<evidence type="ECO:0000313" key="2">
    <source>
        <dbReference type="EMBL" id="RUR74248.1"/>
    </source>
</evidence>
<evidence type="ECO:0000256" key="1">
    <source>
        <dbReference type="SAM" id="Coils"/>
    </source>
</evidence>
<sequence>MSKYDRIFNSEEVLEESLSPEEAVAAIAVVTAVADSSLENVDADFLVDILWGFEIFEEYSDDELLEIVDKLISLAEDEGVGTLFNTAYECLADELILDGFAAGVSVLVDEEELSIPQSKMTLLKNLQQGLEIEDEEAKEVINEVIDSFEELEEEDTDDEYEGVFEQFFEQEVYESPLGNFTVIIPVNLQQGGRVDSQEGAVSFSDDFGTLLRIDYYSLPSQEFVQIDAVGQEEYLRSILLNKYVPGAIAANVLDASVGYTEYLPDTLEGAYFALIDMPGGSTISKTQNNGTAVRLNAYRGLLAFIYRDFLYIVNSQRSFFDGETPGSIKEEAQEFKRKLLSFINTITFT</sequence>
<keyword evidence="1" id="KW-0175">Coiled coil</keyword>
<accession>A0A3S0XPW5</accession>
<keyword evidence="3" id="KW-1185">Reference proteome</keyword>
<dbReference type="AlphaFoldDB" id="A0A3S0XPW5"/>
<gene>
    <name evidence="2" type="ORF">PCC6912_53490</name>
</gene>
<reference evidence="2 3" key="1">
    <citation type="journal article" date="2019" name="Genome Biol. Evol.">
        <title>Day and night: Metabolic profiles and evolutionary relationships of six axenic non-marine cyanobacteria.</title>
        <authorList>
            <person name="Will S.E."/>
            <person name="Henke P."/>
            <person name="Boedeker C."/>
            <person name="Huang S."/>
            <person name="Brinkmann H."/>
            <person name="Rohde M."/>
            <person name="Jarek M."/>
            <person name="Friedl T."/>
            <person name="Seufert S."/>
            <person name="Schumacher M."/>
            <person name="Overmann J."/>
            <person name="Neumann-Schaal M."/>
            <person name="Petersen J."/>
        </authorList>
    </citation>
    <scope>NUCLEOTIDE SEQUENCE [LARGE SCALE GENOMIC DNA]</scope>
    <source>
        <strain evidence="2 3">PCC 6912</strain>
    </source>
</reference>
<comment type="caution">
    <text evidence="2">The sequence shown here is derived from an EMBL/GenBank/DDBJ whole genome shotgun (WGS) entry which is preliminary data.</text>
</comment>
<dbReference type="Proteomes" id="UP000268857">
    <property type="component" value="Unassembled WGS sequence"/>
</dbReference>
<name>A0A3S0XPW5_CHLFR</name>
<dbReference type="OrthoDB" id="458764at2"/>
<dbReference type="EMBL" id="RSCJ01000030">
    <property type="protein sequence ID" value="RUR74248.1"/>
    <property type="molecule type" value="Genomic_DNA"/>
</dbReference>
<organism evidence="2 3">
    <name type="scientific">Chlorogloeopsis fritschii PCC 6912</name>
    <dbReference type="NCBI Taxonomy" id="211165"/>
    <lineage>
        <taxon>Bacteria</taxon>
        <taxon>Bacillati</taxon>
        <taxon>Cyanobacteriota</taxon>
        <taxon>Cyanophyceae</taxon>
        <taxon>Nostocales</taxon>
        <taxon>Chlorogloeopsidaceae</taxon>
        <taxon>Chlorogloeopsis</taxon>
    </lineage>
</organism>
<evidence type="ECO:0000313" key="3">
    <source>
        <dbReference type="Proteomes" id="UP000268857"/>
    </source>
</evidence>
<protein>
    <submittedName>
        <fullName evidence="2">Uncharacterized protein</fullName>
    </submittedName>
</protein>
<feature type="coiled-coil region" evidence="1">
    <location>
        <begin position="123"/>
        <end position="154"/>
    </location>
</feature>
<dbReference type="RefSeq" id="WP_016875044.1">
    <property type="nucleotide sequence ID" value="NZ_AJLN01000107.1"/>
</dbReference>
<proteinExistence type="predicted"/>